<evidence type="ECO:0000259" key="1">
    <source>
        <dbReference type="PROSITE" id="PS50097"/>
    </source>
</evidence>
<dbReference type="PANTHER" id="PTHR47843:SF2">
    <property type="entry name" value="BTB DOMAIN-CONTAINING PROTEIN"/>
    <property type="match status" value="1"/>
</dbReference>
<name>A0ABR3GKC7_9PEZI</name>
<proteinExistence type="predicted"/>
<dbReference type="PANTHER" id="PTHR47843">
    <property type="entry name" value="BTB DOMAIN-CONTAINING PROTEIN-RELATED"/>
    <property type="match status" value="1"/>
</dbReference>
<organism evidence="2 3">
    <name type="scientific">Discina gigas</name>
    <dbReference type="NCBI Taxonomy" id="1032678"/>
    <lineage>
        <taxon>Eukaryota</taxon>
        <taxon>Fungi</taxon>
        <taxon>Dikarya</taxon>
        <taxon>Ascomycota</taxon>
        <taxon>Pezizomycotina</taxon>
        <taxon>Pezizomycetes</taxon>
        <taxon>Pezizales</taxon>
        <taxon>Discinaceae</taxon>
        <taxon>Discina</taxon>
    </lineage>
</organism>
<dbReference type="SUPFAM" id="SSF54695">
    <property type="entry name" value="POZ domain"/>
    <property type="match status" value="1"/>
</dbReference>
<dbReference type="Proteomes" id="UP001447188">
    <property type="component" value="Unassembled WGS sequence"/>
</dbReference>
<dbReference type="Gene3D" id="3.30.710.10">
    <property type="entry name" value="Potassium Channel Kv1.1, Chain A"/>
    <property type="match status" value="1"/>
</dbReference>
<sequence>MSQSSVDTPSDLTRRFTSPIIHIRVGPQRLTYYVHRDMIALKSSFFREIFQDQDGQDGEGLVFDLDNDEPDLIDLFVRFMYWPGIVLVPESDGVDFEVRLSMLSQLYILGERFRVPRLQSKAVIEAFRLLDTEPDGDNVSERQFLDDLEIRIETISAIYTKTASDKDSFRRLLVTDMAHHWDLYSCRGMMARDDGEDSELCRFIETTPSFAGDLFWYLEKLKTAKFGLPVGIRISDIERCRS</sequence>
<dbReference type="EMBL" id="JBBBZM010000055">
    <property type="protein sequence ID" value="KAL0636207.1"/>
    <property type="molecule type" value="Genomic_DNA"/>
</dbReference>
<dbReference type="PROSITE" id="PS50097">
    <property type="entry name" value="BTB"/>
    <property type="match status" value="1"/>
</dbReference>
<reference evidence="2 3" key="1">
    <citation type="submission" date="2024-02" db="EMBL/GenBank/DDBJ databases">
        <title>Discinaceae phylogenomics.</title>
        <authorList>
            <person name="Dirks A.C."/>
            <person name="James T.Y."/>
        </authorList>
    </citation>
    <scope>NUCLEOTIDE SEQUENCE [LARGE SCALE GENOMIC DNA]</scope>
    <source>
        <strain evidence="2 3">ACD0624</strain>
    </source>
</reference>
<evidence type="ECO:0000313" key="2">
    <source>
        <dbReference type="EMBL" id="KAL0636207.1"/>
    </source>
</evidence>
<dbReference type="InterPro" id="IPR011333">
    <property type="entry name" value="SKP1/BTB/POZ_sf"/>
</dbReference>
<evidence type="ECO:0000313" key="3">
    <source>
        <dbReference type="Proteomes" id="UP001447188"/>
    </source>
</evidence>
<feature type="domain" description="BTB" evidence="1">
    <location>
        <begin position="17"/>
        <end position="89"/>
    </location>
</feature>
<comment type="caution">
    <text evidence="2">The sequence shown here is derived from an EMBL/GenBank/DDBJ whole genome shotgun (WGS) entry which is preliminary data.</text>
</comment>
<gene>
    <name evidence="2" type="ORF">Q9L58_004883</name>
</gene>
<dbReference type="CDD" id="cd18186">
    <property type="entry name" value="BTB_POZ_ZBTB_KLHL-like"/>
    <property type="match status" value="1"/>
</dbReference>
<accession>A0ABR3GKC7</accession>
<protein>
    <recommendedName>
        <fullName evidence="1">BTB domain-containing protein</fullName>
    </recommendedName>
</protein>
<keyword evidence="3" id="KW-1185">Reference proteome</keyword>
<dbReference type="InterPro" id="IPR000210">
    <property type="entry name" value="BTB/POZ_dom"/>
</dbReference>